<dbReference type="EMBL" id="BAABGQ010000006">
    <property type="protein sequence ID" value="GAA4502164.1"/>
    <property type="molecule type" value="Genomic_DNA"/>
</dbReference>
<sequence>MRVMPADILYIEGLKDYVKVRLPSQLRPLRAPISLRSMEGKLPAGKFMRIHRSYIVGLDHVAAVGRCKCAPKPRP</sequence>
<feature type="domain" description="HTH LytTR-type" evidence="1">
    <location>
        <begin position="1"/>
        <end position="61"/>
    </location>
</feature>
<keyword evidence="3" id="KW-1185">Reference proteome</keyword>
<dbReference type="Pfam" id="PF04397">
    <property type="entry name" value="LytTR"/>
    <property type="match status" value="1"/>
</dbReference>
<proteinExistence type="predicted"/>
<protein>
    <recommendedName>
        <fullName evidence="1">HTH LytTR-type domain-containing protein</fullName>
    </recommendedName>
</protein>
<reference evidence="3" key="1">
    <citation type="journal article" date="2019" name="Int. J. Syst. Evol. Microbiol.">
        <title>The Global Catalogue of Microorganisms (GCM) 10K type strain sequencing project: providing services to taxonomists for standard genome sequencing and annotation.</title>
        <authorList>
            <consortium name="The Broad Institute Genomics Platform"/>
            <consortium name="The Broad Institute Genome Sequencing Center for Infectious Disease"/>
            <person name="Wu L."/>
            <person name="Ma J."/>
        </authorList>
    </citation>
    <scope>NUCLEOTIDE SEQUENCE [LARGE SCALE GENOMIC DNA]</scope>
    <source>
        <strain evidence="3">JCM 17841</strain>
    </source>
</reference>
<dbReference type="Gene3D" id="2.40.50.1020">
    <property type="entry name" value="LytTr DNA-binding domain"/>
    <property type="match status" value="1"/>
</dbReference>
<organism evidence="2 3">
    <name type="scientific">Hymenobacter ginsengisoli</name>
    <dbReference type="NCBI Taxonomy" id="1051626"/>
    <lineage>
        <taxon>Bacteria</taxon>
        <taxon>Pseudomonadati</taxon>
        <taxon>Bacteroidota</taxon>
        <taxon>Cytophagia</taxon>
        <taxon>Cytophagales</taxon>
        <taxon>Hymenobacteraceae</taxon>
        <taxon>Hymenobacter</taxon>
    </lineage>
</organism>
<dbReference type="InterPro" id="IPR007492">
    <property type="entry name" value="LytTR_DNA-bd_dom"/>
</dbReference>
<dbReference type="PROSITE" id="PS50930">
    <property type="entry name" value="HTH_LYTTR"/>
    <property type="match status" value="1"/>
</dbReference>
<comment type="caution">
    <text evidence="2">The sequence shown here is derived from an EMBL/GenBank/DDBJ whole genome shotgun (WGS) entry which is preliminary data.</text>
</comment>
<evidence type="ECO:0000313" key="3">
    <source>
        <dbReference type="Proteomes" id="UP001501243"/>
    </source>
</evidence>
<accession>A0ABP8QF03</accession>
<gene>
    <name evidence="2" type="ORF">GCM10023172_25120</name>
</gene>
<name>A0ABP8QF03_9BACT</name>
<evidence type="ECO:0000313" key="2">
    <source>
        <dbReference type="EMBL" id="GAA4502164.1"/>
    </source>
</evidence>
<evidence type="ECO:0000259" key="1">
    <source>
        <dbReference type="PROSITE" id="PS50930"/>
    </source>
</evidence>
<dbReference type="Proteomes" id="UP001501243">
    <property type="component" value="Unassembled WGS sequence"/>
</dbReference>